<reference evidence="6 7" key="1">
    <citation type="submission" date="2023-07" db="EMBL/GenBank/DDBJ databases">
        <title>Sequencing the genomes of 1000 actinobacteria strains.</title>
        <authorList>
            <person name="Klenk H.-P."/>
        </authorList>
    </citation>
    <scope>NUCLEOTIDE SEQUENCE [LARGE SCALE GENOMIC DNA]</scope>
    <source>
        <strain evidence="6 7">DSM 102162</strain>
    </source>
</reference>
<keyword evidence="7" id="KW-1185">Reference proteome</keyword>
<dbReference type="SUPFAM" id="SSF56281">
    <property type="entry name" value="Metallo-hydrolase/oxidoreductase"/>
    <property type="match status" value="1"/>
</dbReference>
<comment type="cofactor">
    <cofactor evidence="1">
        <name>Zn(2+)</name>
        <dbReference type="ChEBI" id="CHEBI:29105"/>
    </cofactor>
</comment>
<keyword evidence="2" id="KW-0479">Metal-binding</keyword>
<organism evidence="6 7">
    <name type="scientific">Arcanobacterium wilhelmae</name>
    <dbReference type="NCBI Taxonomy" id="1803177"/>
    <lineage>
        <taxon>Bacteria</taxon>
        <taxon>Bacillati</taxon>
        <taxon>Actinomycetota</taxon>
        <taxon>Actinomycetes</taxon>
        <taxon>Actinomycetales</taxon>
        <taxon>Actinomycetaceae</taxon>
        <taxon>Arcanobacterium</taxon>
    </lineage>
</organism>
<dbReference type="CDD" id="cd06262">
    <property type="entry name" value="metallo-hydrolase-like_MBL-fold"/>
    <property type="match status" value="1"/>
</dbReference>
<keyword evidence="4" id="KW-0862">Zinc</keyword>
<proteinExistence type="predicted"/>
<dbReference type="Proteomes" id="UP001235966">
    <property type="component" value="Unassembled WGS sequence"/>
</dbReference>
<dbReference type="InterPro" id="IPR001279">
    <property type="entry name" value="Metallo-B-lactamas"/>
</dbReference>
<dbReference type="PANTHER" id="PTHR46233">
    <property type="entry name" value="HYDROXYACYLGLUTATHIONE HYDROLASE GLOC"/>
    <property type="match status" value="1"/>
</dbReference>
<dbReference type="Gene3D" id="3.60.15.10">
    <property type="entry name" value="Ribonuclease Z/Hydroxyacylglutathione hydrolase-like"/>
    <property type="match status" value="1"/>
</dbReference>
<dbReference type="RefSeq" id="WP_278057508.1">
    <property type="nucleotide sequence ID" value="NZ_CP121247.1"/>
</dbReference>
<protein>
    <submittedName>
        <fullName evidence="6">Glyoxylase-like metal-dependent hydrolase (Beta-lactamase superfamily II)</fullName>
    </submittedName>
</protein>
<sequence>MIFVRFSETVIGANTYVLADAGAKVALVVDTGAGASRWVGPALERRGLTLGAVLLTHGHADHVWDSAAVAGDAPVYIPAGDFYRLDDPLSRTALPQLAAAFQAVGSPSWVRPTNAQILPTSFYGSAQEIVPGVSIRAIATPGHSEGSTVFVFDGVVDDGEELPLAPGQGGHMMLSGDVLFNNGIGRTDLPGSDPRAMGKSLQTIVREVPGETWVFPGHGPATRLDREVNSNPYLRMFLD</sequence>
<comment type="caution">
    <text evidence="6">The sequence shown here is derived from an EMBL/GenBank/DDBJ whole genome shotgun (WGS) entry which is preliminary data.</text>
</comment>
<dbReference type="EMBL" id="JAUSQW010000001">
    <property type="protein sequence ID" value="MDP9800055.1"/>
    <property type="molecule type" value="Genomic_DNA"/>
</dbReference>
<name>A0ABT9N964_9ACTO</name>
<gene>
    <name evidence="6" type="ORF">J2S49_000131</name>
</gene>
<accession>A0ABT9N964</accession>
<evidence type="ECO:0000256" key="3">
    <source>
        <dbReference type="ARBA" id="ARBA00022801"/>
    </source>
</evidence>
<dbReference type="Pfam" id="PF00753">
    <property type="entry name" value="Lactamase_B"/>
    <property type="match status" value="1"/>
</dbReference>
<feature type="domain" description="Metallo-beta-lactamase" evidence="5">
    <location>
        <begin position="12"/>
        <end position="218"/>
    </location>
</feature>
<dbReference type="PANTHER" id="PTHR46233:SF3">
    <property type="entry name" value="HYDROXYACYLGLUTATHIONE HYDROLASE GLOC"/>
    <property type="match status" value="1"/>
</dbReference>
<evidence type="ECO:0000259" key="5">
    <source>
        <dbReference type="SMART" id="SM00849"/>
    </source>
</evidence>
<dbReference type="SMART" id="SM00849">
    <property type="entry name" value="Lactamase_B"/>
    <property type="match status" value="1"/>
</dbReference>
<keyword evidence="3" id="KW-0378">Hydrolase</keyword>
<evidence type="ECO:0000313" key="6">
    <source>
        <dbReference type="EMBL" id="MDP9800055.1"/>
    </source>
</evidence>
<evidence type="ECO:0000256" key="2">
    <source>
        <dbReference type="ARBA" id="ARBA00022723"/>
    </source>
</evidence>
<dbReference type="InterPro" id="IPR051453">
    <property type="entry name" value="MBL_Glyoxalase_II"/>
</dbReference>
<evidence type="ECO:0000313" key="7">
    <source>
        <dbReference type="Proteomes" id="UP001235966"/>
    </source>
</evidence>
<evidence type="ECO:0000256" key="1">
    <source>
        <dbReference type="ARBA" id="ARBA00001947"/>
    </source>
</evidence>
<evidence type="ECO:0000256" key="4">
    <source>
        <dbReference type="ARBA" id="ARBA00022833"/>
    </source>
</evidence>
<dbReference type="InterPro" id="IPR036866">
    <property type="entry name" value="RibonucZ/Hydroxyglut_hydro"/>
</dbReference>